<dbReference type="AlphaFoldDB" id="A0A9Q3EHP4"/>
<proteinExistence type="predicted"/>
<accession>A0A9Q3EHP4</accession>
<dbReference type="Proteomes" id="UP000765509">
    <property type="component" value="Unassembled WGS sequence"/>
</dbReference>
<evidence type="ECO:0000313" key="1">
    <source>
        <dbReference type="EMBL" id="MBW0521493.1"/>
    </source>
</evidence>
<organism evidence="1 2">
    <name type="scientific">Austropuccinia psidii MF-1</name>
    <dbReference type="NCBI Taxonomy" id="1389203"/>
    <lineage>
        <taxon>Eukaryota</taxon>
        <taxon>Fungi</taxon>
        <taxon>Dikarya</taxon>
        <taxon>Basidiomycota</taxon>
        <taxon>Pucciniomycotina</taxon>
        <taxon>Pucciniomycetes</taxon>
        <taxon>Pucciniales</taxon>
        <taxon>Sphaerophragmiaceae</taxon>
        <taxon>Austropuccinia</taxon>
    </lineage>
</organism>
<dbReference type="EMBL" id="AVOT02028860">
    <property type="protein sequence ID" value="MBW0521493.1"/>
    <property type="molecule type" value="Genomic_DNA"/>
</dbReference>
<evidence type="ECO:0000313" key="2">
    <source>
        <dbReference type="Proteomes" id="UP000765509"/>
    </source>
</evidence>
<comment type="caution">
    <text evidence="1">The sequence shown here is derived from an EMBL/GenBank/DDBJ whole genome shotgun (WGS) entry which is preliminary data.</text>
</comment>
<name>A0A9Q3EHP4_9BASI</name>
<protein>
    <submittedName>
        <fullName evidence="1">Uncharacterized protein</fullName>
    </submittedName>
</protein>
<reference evidence="1" key="1">
    <citation type="submission" date="2021-03" db="EMBL/GenBank/DDBJ databases">
        <title>Draft genome sequence of rust myrtle Austropuccinia psidii MF-1, a brazilian biotype.</title>
        <authorList>
            <person name="Quecine M.C."/>
            <person name="Pachon D.M.R."/>
            <person name="Bonatelli M.L."/>
            <person name="Correr F.H."/>
            <person name="Franceschini L.M."/>
            <person name="Leite T.F."/>
            <person name="Margarido G.R.A."/>
            <person name="Almeida C.A."/>
            <person name="Ferrarezi J.A."/>
            <person name="Labate C.A."/>
        </authorList>
    </citation>
    <scope>NUCLEOTIDE SEQUENCE</scope>
    <source>
        <strain evidence="1">MF-1</strain>
    </source>
</reference>
<dbReference type="OrthoDB" id="3239894at2759"/>
<gene>
    <name evidence="1" type="ORF">O181_061208</name>
</gene>
<keyword evidence="2" id="KW-1185">Reference proteome</keyword>
<sequence>MEICDCTHCIKFDFTDQNGKQTQGVLVSRRTRNRHWAKYCQSDQLLSNSISKATISEPHHSKENQQPPDWHQETQNKDHCLVPEPIEPNMVTINNILNVFINELIRLEPGIVIQTPQYPQGRRVFVHVGCLLGDLVANHKVAGFAAHSDTRFCSWCDSPKADIQQLQVKSGIRWSELNRLDYWDPVHMIPIGIMHNWFEGILQHHFSNKWKWDFEKVELNENEDQEHNSGDDCEMQDDNKSAQAGLSWQKANKMMSALSNVKVRFGVTHIPQWLGQAKEGKIKASEW</sequence>